<dbReference type="Pfam" id="PF13522">
    <property type="entry name" value="GATase_6"/>
    <property type="match status" value="1"/>
</dbReference>
<dbReference type="InterPro" id="IPR033738">
    <property type="entry name" value="AsnB_N"/>
</dbReference>
<evidence type="ECO:0000259" key="11">
    <source>
        <dbReference type="PROSITE" id="PS51278"/>
    </source>
</evidence>
<dbReference type="OrthoDB" id="9763290at2"/>
<keyword evidence="8" id="KW-0061">Asparagine biosynthesis</keyword>
<feature type="binding site" evidence="9">
    <location>
        <position position="97"/>
    </location>
    <ligand>
        <name>L-glutamine</name>
        <dbReference type="ChEBI" id="CHEBI:58359"/>
    </ligand>
</feature>
<evidence type="ECO:0000256" key="5">
    <source>
        <dbReference type="ARBA" id="ARBA00022840"/>
    </source>
</evidence>
<dbReference type="STRING" id="502025.Hoch_5687"/>
<protein>
    <recommendedName>
        <fullName evidence="3">asparagine synthase (glutamine-hydrolyzing)</fullName>
        <ecNumber evidence="3">6.3.5.4</ecNumber>
    </recommendedName>
</protein>
<name>D0LGD9_HALO1</name>
<dbReference type="AlphaFoldDB" id="D0LGD9"/>
<dbReference type="GO" id="GO:0006529">
    <property type="term" value="P:asparagine biosynthetic process"/>
    <property type="evidence" value="ECO:0007669"/>
    <property type="project" value="UniProtKB-KW"/>
</dbReference>
<dbReference type="NCBIfam" id="TIGR01536">
    <property type="entry name" value="asn_synth_AEB"/>
    <property type="match status" value="1"/>
</dbReference>
<keyword evidence="12" id="KW-0436">Ligase</keyword>
<keyword evidence="13" id="KW-1185">Reference proteome</keyword>
<feature type="domain" description="Glutamine amidotransferase type-2" evidence="11">
    <location>
        <begin position="2"/>
        <end position="218"/>
    </location>
</feature>
<evidence type="ECO:0000256" key="4">
    <source>
        <dbReference type="ARBA" id="ARBA00022741"/>
    </source>
</evidence>
<keyword evidence="8" id="KW-0028">Amino-acid biosynthesis</keyword>
<dbReference type="Gene3D" id="3.60.20.10">
    <property type="entry name" value="Glutamine Phosphoribosylpyrophosphate, subunit 1, domain 1"/>
    <property type="match status" value="1"/>
</dbReference>
<evidence type="ECO:0000256" key="10">
    <source>
        <dbReference type="PIRSR" id="PIRSR001589-3"/>
    </source>
</evidence>
<dbReference type="Proteomes" id="UP000001880">
    <property type="component" value="Chromosome"/>
</dbReference>
<evidence type="ECO:0000313" key="12">
    <source>
        <dbReference type="EMBL" id="ACY18164.1"/>
    </source>
</evidence>
<reference evidence="12 13" key="1">
    <citation type="journal article" date="2010" name="Stand. Genomic Sci.">
        <title>Complete genome sequence of Haliangium ochraceum type strain (SMP-2).</title>
        <authorList>
            <consortium name="US DOE Joint Genome Institute (JGI-PGF)"/>
            <person name="Ivanova N."/>
            <person name="Daum C."/>
            <person name="Lang E."/>
            <person name="Abt B."/>
            <person name="Kopitz M."/>
            <person name="Saunders E."/>
            <person name="Lapidus A."/>
            <person name="Lucas S."/>
            <person name="Glavina Del Rio T."/>
            <person name="Nolan M."/>
            <person name="Tice H."/>
            <person name="Copeland A."/>
            <person name="Cheng J.F."/>
            <person name="Chen F."/>
            <person name="Bruce D."/>
            <person name="Goodwin L."/>
            <person name="Pitluck S."/>
            <person name="Mavromatis K."/>
            <person name="Pati A."/>
            <person name="Mikhailova N."/>
            <person name="Chen A."/>
            <person name="Palaniappan K."/>
            <person name="Land M."/>
            <person name="Hauser L."/>
            <person name="Chang Y.J."/>
            <person name="Jeffries C.D."/>
            <person name="Detter J.C."/>
            <person name="Brettin T."/>
            <person name="Rohde M."/>
            <person name="Goker M."/>
            <person name="Bristow J."/>
            <person name="Markowitz V."/>
            <person name="Eisen J.A."/>
            <person name="Hugenholtz P."/>
            <person name="Kyrpides N.C."/>
            <person name="Klenk H.P."/>
        </authorList>
    </citation>
    <scope>NUCLEOTIDE SEQUENCE [LARGE SCALE GENOMIC DNA]</scope>
    <source>
        <strain evidence="13">DSM 14365 / CIP 107738 / JCM 11303 / AJ 13395 / SMP-2</strain>
    </source>
</reference>
<evidence type="ECO:0000256" key="3">
    <source>
        <dbReference type="ARBA" id="ARBA00012737"/>
    </source>
</evidence>
<dbReference type="EMBL" id="CP001804">
    <property type="protein sequence ID" value="ACY18164.1"/>
    <property type="molecule type" value="Genomic_DNA"/>
</dbReference>
<comment type="similarity">
    <text evidence="2">Belongs to the asparagine synthetase family.</text>
</comment>
<evidence type="ECO:0000313" key="13">
    <source>
        <dbReference type="Proteomes" id="UP000001880"/>
    </source>
</evidence>
<dbReference type="InterPro" id="IPR001962">
    <property type="entry name" value="Asn_synthase"/>
</dbReference>
<dbReference type="SUPFAM" id="SSF52402">
    <property type="entry name" value="Adenine nucleotide alpha hydrolases-like"/>
    <property type="match status" value="1"/>
</dbReference>
<evidence type="ECO:0000256" key="9">
    <source>
        <dbReference type="PIRSR" id="PIRSR001589-2"/>
    </source>
</evidence>
<dbReference type="Pfam" id="PF00733">
    <property type="entry name" value="Asn_synthase"/>
    <property type="match status" value="1"/>
</dbReference>
<dbReference type="PIRSF" id="PIRSF001589">
    <property type="entry name" value="Asn_synthetase_glu-h"/>
    <property type="match status" value="1"/>
</dbReference>
<evidence type="ECO:0000256" key="6">
    <source>
        <dbReference type="ARBA" id="ARBA00022962"/>
    </source>
</evidence>
<dbReference type="RefSeq" id="WP_012830756.1">
    <property type="nucleotide sequence ID" value="NC_013440.1"/>
</dbReference>
<dbReference type="InterPro" id="IPR051786">
    <property type="entry name" value="ASN_synthetase/amidase"/>
</dbReference>
<feature type="binding site" evidence="9">
    <location>
        <position position="307"/>
    </location>
    <ligand>
        <name>ATP</name>
        <dbReference type="ChEBI" id="CHEBI:30616"/>
    </ligand>
</feature>
<dbReference type="GO" id="GO:0005829">
    <property type="term" value="C:cytosol"/>
    <property type="evidence" value="ECO:0007669"/>
    <property type="project" value="TreeGrafter"/>
</dbReference>
<keyword evidence="4 9" id="KW-0547">Nucleotide-binding</keyword>
<dbReference type="eggNOG" id="COG0367">
    <property type="taxonomic scope" value="Bacteria"/>
</dbReference>
<gene>
    <name evidence="12" type="ordered locus">Hoch_5687</name>
</gene>
<feature type="active site" description="For GATase activity" evidence="8">
    <location>
        <position position="2"/>
    </location>
</feature>
<comment type="pathway">
    <text evidence="1">Amino-acid biosynthesis; L-asparagine biosynthesis; L-asparagine from L-aspartate (L-Gln route): step 1/1.</text>
</comment>
<dbReference type="EC" id="6.3.5.4" evidence="3"/>
<keyword evidence="6 8" id="KW-0315">Glutamine amidotransferase</keyword>
<dbReference type="InterPro" id="IPR017932">
    <property type="entry name" value="GATase_2_dom"/>
</dbReference>
<dbReference type="CDD" id="cd01991">
    <property type="entry name" value="Asn_synthase_B_C"/>
    <property type="match status" value="1"/>
</dbReference>
<sequence length="598" mass="65188">MCGIAGIVRFDRPASASREPLAAMRARLRHRGPDGEGELFTSAAALAHTRLAMVDPANGAQPFVSADGRYALVYNGELYNHHELRAALPGPWRTRTDTETLLAAWQQWGEDCLPRLDGMYAFFVWDEQRQHGVAVRDRLGVKPLAYRSDLNAGPDAGPGFAFASEAQALLPLHASPPRAELDAVVEYLVAPAFSGVSRSPFADIEYLPPGHILRVARAGISLHRYWRWQACPDATDAASEIAAADVRDALADGVRGALRADVPIGLFSSGGLDSTAVAALARRHQQHLPAFTIRFADQERWDASHSVIVVSDDTPHAAAAAAALDLDAREVFSPREHVLRELEAVARVDDALPAWEQEISQRVLARAAAAEVKGILVGDAADETHYGYHFLLDERATASPRAIFERLGSVPVAADIDPAPAVRLDAEYRALAADAGWSFDDRRARVLATTQIVVERWLPRLLHNGDIHCMAFGLEPRVPFAARALLDLAARVEPAVALRGGVEKWLLRDSLRGIIPEDIRTRRKSALPKDQAVGALYRDEARRLLRAPHPLVARVVDLPALQPLLRADGGPLSEVARAILFRVIALHHWAVCHEVAAP</sequence>
<dbReference type="MEROPS" id="C44.001"/>
<accession>D0LGD9</accession>
<keyword evidence="5 9" id="KW-0067">ATP-binding</keyword>
<comment type="catalytic activity">
    <reaction evidence="7">
        <text>L-aspartate + L-glutamine + ATP + H2O = L-asparagine + L-glutamate + AMP + diphosphate + H(+)</text>
        <dbReference type="Rhea" id="RHEA:12228"/>
        <dbReference type="ChEBI" id="CHEBI:15377"/>
        <dbReference type="ChEBI" id="CHEBI:15378"/>
        <dbReference type="ChEBI" id="CHEBI:29985"/>
        <dbReference type="ChEBI" id="CHEBI:29991"/>
        <dbReference type="ChEBI" id="CHEBI:30616"/>
        <dbReference type="ChEBI" id="CHEBI:33019"/>
        <dbReference type="ChEBI" id="CHEBI:58048"/>
        <dbReference type="ChEBI" id="CHEBI:58359"/>
        <dbReference type="ChEBI" id="CHEBI:456215"/>
        <dbReference type="EC" id="6.3.5.4"/>
    </reaction>
</comment>
<evidence type="ECO:0000256" key="7">
    <source>
        <dbReference type="ARBA" id="ARBA00048741"/>
    </source>
</evidence>
<dbReference type="InterPro" id="IPR014729">
    <property type="entry name" value="Rossmann-like_a/b/a_fold"/>
</dbReference>
<evidence type="ECO:0000256" key="1">
    <source>
        <dbReference type="ARBA" id="ARBA00005187"/>
    </source>
</evidence>
<evidence type="ECO:0000256" key="2">
    <source>
        <dbReference type="ARBA" id="ARBA00005752"/>
    </source>
</evidence>
<proteinExistence type="inferred from homology"/>
<dbReference type="HOGENOM" id="CLU_014658_3_1_7"/>
<dbReference type="Gene3D" id="3.40.50.620">
    <property type="entry name" value="HUPs"/>
    <property type="match status" value="1"/>
</dbReference>
<dbReference type="GO" id="GO:0005524">
    <property type="term" value="F:ATP binding"/>
    <property type="evidence" value="ECO:0007669"/>
    <property type="project" value="UniProtKB-KW"/>
</dbReference>
<feature type="site" description="Important for beta-aspartyl-AMP intermediate formation" evidence="10">
    <location>
        <position position="379"/>
    </location>
</feature>
<organism evidence="12 13">
    <name type="scientific">Haliangium ochraceum (strain DSM 14365 / JCM 11303 / SMP-2)</name>
    <dbReference type="NCBI Taxonomy" id="502025"/>
    <lineage>
        <taxon>Bacteria</taxon>
        <taxon>Pseudomonadati</taxon>
        <taxon>Myxococcota</taxon>
        <taxon>Polyangia</taxon>
        <taxon>Haliangiales</taxon>
        <taxon>Kofleriaceae</taxon>
        <taxon>Haliangium</taxon>
    </lineage>
</organism>
<dbReference type="CDD" id="cd00712">
    <property type="entry name" value="AsnB"/>
    <property type="match status" value="1"/>
</dbReference>
<evidence type="ECO:0000256" key="8">
    <source>
        <dbReference type="PIRSR" id="PIRSR001589-1"/>
    </source>
</evidence>
<dbReference type="PANTHER" id="PTHR43284">
    <property type="entry name" value="ASPARAGINE SYNTHETASE (GLUTAMINE-HYDROLYZING)"/>
    <property type="match status" value="1"/>
</dbReference>
<dbReference type="InterPro" id="IPR006426">
    <property type="entry name" value="Asn_synth_AEB"/>
</dbReference>
<dbReference type="GO" id="GO:0004066">
    <property type="term" value="F:asparagine synthase (glutamine-hydrolyzing) activity"/>
    <property type="evidence" value="ECO:0007669"/>
    <property type="project" value="UniProtKB-EC"/>
</dbReference>
<dbReference type="SUPFAM" id="SSF56235">
    <property type="entry name" value="N-terminal nucleophile aminohydrolases (Ntn hydrolases)"/>
    <property type="match status" value="1"/>
</dbReference>
<dbReference type="KEGG" id="hoh:Hoch_5687"/>
<dbReference type="PANTHER" id="PTHR43284:SF1">
    <property type="entry name" value="ASPARAGINE SYNTHETASE"/>
    <property type="match status" value="1"/>
</dbReference>
<dbReference type="PROSITE" id="PS51278">
    <property type="entry name" value="GATASE_TYPE_2"/>
    <property type="match status" value="1"/>
</dbReference>
<dbReference type="InterPro" id="IPR029055">
    <property type="entry name" value="Ntn_hydrolases_N"/>
</dbReference>